<keyword evidence="6 10" id="KW-0648">Protein biosynthesis</keyword>
<sequence length="365" mass="39446">MTDTTPPTVDLPDDHDESYRVAAARSATLEQRISDDPSTFRVLTGDRPTGTLHLGHYFGTLANRVRLQRTGMDVLLVIADYQVITDRDSVGDLRGNVLGIVADYLAAGIDPAQATIFTHSAVPALNQLLLPFLSLVTDAELRRNPTVKAEADAATGRALSGLLLTYPVHQAADILFARANLVPVGRDQLPHLEATRTIARRFNDRYAGGQEIFPVPDALLTQAPLLLGTDGTKMSKSRGNAIELRASADDTARLLKRAKTDTDRTITYDPVARPEVANLLLIAALCTGQDPEHLAATIGTGGASQLKATVTEAVNEHLRPLRRRRTELAGDSSHLLAVLREGNARANALADVTLDRVRTLMAMTY</sequence>
<dbReference type="PROSITE" id="PS00178">
    <property type="entry name" value="AA_TRNA_LIGASE_I"/>
    <property type="match status" value="1"/>
</dbReference>
<evidence type="ECO:0000256" key="3">
    <source>
        <dbReference type="ARBA" id="ARBA00022598"/>
    </source>
</evidence>
<evidence type="ECO:0000256" key="10">
    <source>
        <dbReference type="RuleBase" id="RU363036"/>
    </source>
</evidence>
<comment type="catalytic activity">
    <reaction evidence="8">
        <text>tRNA(Trp) + L-tryptophan + ATP = L-tryptophyl-tRNA(Trp) + AMP + diphosphate + H(+)</text>
        <dbReference type="Rhea" id="RHEA:24080"/>
        <dbReference type="Rhea" id="RHEA-COMP:9671"/>
        <dbReference type="Rhea" id="RHEA-COMP:9705"/>
        <dbReference type="ChEBI" id="CHEBI:15378"/>
        <dbReference type="ChEBI" id="CHEBI:30616"/>
        <dbReference type="ChEBI" id="CHEBI:33019"/>
        <dbReference type="ChEBI" id="CHEBI:57912"/>
        <dbReference type="ChEBI" id="CHEBI:78442"/>
        <dbReference type="ChEBI" id="CHEBI:78535"/>
        <dbReference type="ChEBI" id="CHEBI:456215"/>
        <dbReference type="EC" id="6.1.1.2"/>
    </reaction>
</comment>
<dbReference type="InterPro" id="IPR014729">
    <property type="entry name" value="Rossmann-like_a/b/a_fold"/>
</dbReference>
<dbReference type="SUPFAM" id="SSF52374">
    <property type="entry name" value="Nucleotidylyl transferase"/>
    <property type="match status" value="1"/>
</dbReference>
<dbReference type="AlphaFoldDB" id="A0A849BGE8"/>
<accession>A0A849BGE8</accession>
<evidence type="ECO:0000256" key="6">
    <source>
        <dbReference type="ARBA" id="ARBA00022917"/>
    </source>
</evidence>
<dbReference type="Pfam" id="PF00579">
    <property type="entry name" value="tRNA-synt_1b"/>
    <property type="match status" value="1"/>
</dbReference>
<keyword evidence="3 10" id="KW-0436">Ligase</keyword>
<evidence type="ECO:0000313" key="11">
    <source>
        <dbReference type="EMBL" id="NNH22149.1"/>
    </source>
</evidence>
<dbReference type="GO" id="GO:0004830">
    <property type="term" value="F:tryptophan-tRNA ligase activity"/>
    <property type="evidence" value="ECO:0007669"/>
    <property type="project" value="UniProtKB-UniRule"/>
</dbReference>
<comment type="caution">
    <text evidence="11">The sequence shown here is derived from an EMBL/GenBank/DDBJ whole genome shotgun (WGS) entry which is preliminary data.</text>
</comment>
<dbReference type="GO" id="GO:0005737">
    <property type="term" value="C:cytoplasm"/>
    <property type="evidence" value="ECO:0007669"/>
    <property type="project" value="UniProtKB-UniRule"/>
</dbReference>
<dbReference type="NCBIfam" id="TIGR00233">
    <property type="entry name" value="trpS"/>
    <property type="match status" value="1"/>
</dbReference>
<evidence type="ECO:0000256" key="4">
    <source>
        <dbReference type="ARBA" id="ARBA00022741"/>
    </source>
</evidence>
<reference evidence="11 12" key="1">
    <citation type="submission" date="2020-05" db="EMBL/GenBank/DDBJ databases">
        <title>MicrobeNet Type strains.</title>
        <authorList>
            <person name="Nicholson A.C."/>
        </authorList>
    </citation>
    <scope>NUCLEOTIDE SEQUENCE [LARGE SCALE GENOMIC DNA]</scope>
    <source>
        <strain evidence="11 12">JCM 14547</strain>
    </source>
</reference>
<keyword evidence="5 10" id="KW-0067">ATP-binding</keyword>
<dbReference type="CDD" id="cd00806">
    <property type="entry name" value="TrpRS_core"/>
    <property type="match status" value="1"/>
</dbReference>
<protein>
    <recommendedName>
        <fullName evidence="2 9">Tryptophan--tRNA ligase</fullName>
        <ecNumber evidence="2 9">6.1.1.2</ecNumber>
    </recommendedName>
</protein>
<evidence type="ECO:0000313" key="12">
    <source>
        <dbReference type="Proteomes" id="UP000555552"/>
    </source>
</evidence>
<keyword evidence="12" id="KW-1185">Reference proteome</keyword>
<dbReference type="EC" id="6.1.1.2" evidence="2 9"/>
<dbReference type="InterPro" id="IPR002305">
    <property type="entry name" value="aa-tRNA-synth_Ic"/>
</dbReference>
<dbReference type="Gene3D" id="1.10.240.10">
    <property type="entry name" value="Tyrosyl-Transfer RNA Synthetase"/>
    <property type="match status" value="1"/>
</dbReference>
<proteinExistence type="inferred from homology"/>
<evidence type="ECO:0000256" key="8">
    <source>
        <dbReference type="ARBA" id="ARBA00049929"/>
    </source>
</evidence>
<organism evidence="11 12">
    <name type="scientific">Pseudokineococcus marinus</name>
    <dbReference type="NCBI Taxonomy" id="351215"/>
    <lineage>
        <taxon>Bacteria</taxon>
        <taxon>Bacillati</taxon>
        <taxon>Actinomycetota</taxon>
        <taxon>Actinomycetes</taxon>
        <taxon>Kineosporiales</taxon>
        <taxon>Kineosporiaceae</taxon>
        <taxon>Pseudokineococcus</taxon>
    </lineage>
</organism>
<comment type="similarity">
    <text evidence="1 10">Belongs to the class-I aminoacyl-tRNA synthetase family.</text>
</comment>
<dbReference type="InterPro" id="IPR002306">
    <property type="entry name" value="Trp-tRNA-ligase"/>
</dbReference>
<evidence type="ECO:0000256" key="1">
    <source>
        <dbReference type="ARBA" id="ARBA00005594"/>
    </source>
</evidence>
<keyword evidence="7 10" id="KW-0030">Aminoacyl-tRNA synthetase</keyword>
<dbReference type="GO" id="GO:0006436">
    <property type="term" value="P:tryptophanyl-tRNA aminoacylation"/>
    <property type="evidence" value="ECO:0007669"/>
    <property type="project" value="UniProtKB-UniRule"/>
</dbReference>
<keyword evidence="4 10" id="KW-0547">Nucleotide-binding</keyword>
<gene>
    <name evidence="11" type="primary">trpS</name>
    <name evidence="11" type="ORF">HLB09_03425</name>
</gene>
<dbReference type="GO" id="GO:0005524">
    <property type="term" value="F:ATP binding"/>
    <property type="evidence" value="ECO:0007669"/>
    <property type="project" value="UniProtKB-KW"/>
</dbReference>
<evidence type="ECO:0000256" key="9">
    <source>
        <dbReference type="NCBIfam" id="TIGR00233"/>
    </source>
</evidence>
<dbReference type="PANTHER" id="PTHR43766">
    <property type="entry name" value="TRYPTOPHAN--TRNA LIGASE, MITOCHONDRIAL"/>
    <property type="match status" value="1"/>
</dbReference>
<evidence type="ECO:0000256" key="2">
    <source>
        <dbReference type="ARBA" id="ARBA00013161"/>
    </source>
</evidence>
<dbReference type="EMBL" id="JABEMA010000023">
    <property type="protein sequence ID" value="NNH22149.1"/>
    <property type="molecule type" value="Genomic_DNA"/>
</dbReference>
<evidence type="ECO:0000256" key="5">
    <source>
        <dbReference type="ARBA" id="ARBA00022840"/>
    </source>
</evidence>
<dbReference type="RefSeq" id="WP_171202003.1">
    <property type="nucleotide sequence ID" value="NZ_BAAANP010000015.1"/>
</dbReference>
<name>A0A849BGE8_9ACTN</name>
<dbReference type="InterPro" id="IPR050203">
    <property type="entry name" value="Trp-tRNA_synthetase"/>
</dbReference>
<dbReference type="Proteomes" id="UP000555552">
    <property type="component" value="Unassembled WGS sequence"/>
</dbReference>
<dbReference type="Gene3D" id="3.40.50.620">
    <property type="entry name" value="HUPs"/>
    <property type="match status" value="1"/>
</dbReference>
<dbReference type="InterPro" id="IPR001412">
    <property type="entry name" value="aa-tRNA-synth_I_CS"/>
</dbReference>
<dbReference type="PANTHER" id="PTHR43766:SF1">
    <property type="entry name" value="TRYPTOPHAN--TRNA LIGASE, MITOCHONDRIAL"/>
    <property type="match status" value="1"/>
</dbReference>
<evidence type="ECO:0000256" key="7">
    <source>
        <dbReference type="ARBA" id="ARBA00023146"/>
    </source>
</evidence>
<dbReference type="FunFam" id="1.10.240.10:FF:000005">
    <property type="entry name" value="Tryptophan--tRNA ligase"/>
    <property type="match status" value="1"/>
</dbReference>
<dbReference type="PRINTS" id="PR01039">
    <property type="entry name" value="TRNASYNTHTRP"/>
</dbReference>